<organism evidence="1 2">
    <name type="scientific">Leptospira weilii str. 2006001855</name>
    <dbReference type="NCBI Taxonomy" id="996804"/>
    <lineage>
        <taxon>Bacteria</taxon>
        <taxon>Pseudomonadati</taxon>
        <taxon>Spirochaetota</taxon>
        <taxon>Spirochaetia</taxon>
        <taxon>Leptospirales</taxon>
        <taxon>Leptospiraceae</taxon>
        <taxon>Leptospira</taxon>
    </lineage>
</organism>
<comment type="caution">
    <text evidence="1">The sequence shown here is derived from an EMBL/GenBank/DDBJ whole genome shotgun (WGS) entry which is preliminary data.</text>
</comment>
<protein>
    <submittedName>
        <fullName evidence="1">Uncharacterized protein</fullName>
    </submittedName>
</protein>
<evidence type="ECO:0000313" key="1">
    <source>
        <dbReference type="EMBL" id="EMM71672.1"/>
    </source>
</evidence>
<name>M6FKI7_9LEPT</name>
<dbReference type="PANTHER" id="PTHR43819">
    <property type="entry name" value="ARCHAEAL-TYPE GLUTAMATE SYNTHASE [NADPH]"/>
    <property type="match status" value="1"/>
</dbReference>
<sequence length="125" mass="14675">MQIPDYSTILQFISENPWSSSFYAIGTYTLIALLHDIFQRRHAIKHNFPLVGRLRYLFETIGPELRQYWVANDKEEMPFSRAERSWVYATAKNKTITSVSERLNFCTKPVIRSSNTARSRFPNPK</sequence>
<gene>
    <name evidence="1" type="ORF">LEP1GSC038_0380</name>
</gene>
<dbReference type="AlphaFoldDB" id="M6FKI7"/>
<dbReference type="Proteomes" id="UP000012101">
    <property type="component" value="Unassembled WGS sequence"/>
</dbReference>
<proteinExistence type="predicted"/>
<dbReference type="SUPFAM" id="SSF51395">
    <property type="entry name" value="FMN-linked oxidoreductases"/>
    <property type="match status" value="1"/>
</dbReference>
<dbReference type="PANTHER" id="PTHR43819:SF1">
    <property type="entry name" value="ARCHAEAL-TYPE GLUTAMATE SYNTHASE [NADPH]"/>
    <property type="match status" value="1"/>
</dbReference>
<evidence type="ECO:0000313" key="2">
    <source>
        <dbReference type="Proteomes" id="UP000012101"/>
    </source>
</evidence>
<dbReference type="EMBL" id="AFJM02000046">
    <property type="protein sequence ID" value="EMM71672.1"/>
    <property type="molecule type" value="Genomic_DNA"/>
</dbReference>
<reference evidence="1 2" key="1">
    <citation type="submission" date="2013-01" db="EMBL/GenBank/DDBJ databases">
        <authorList>
            <person name="Harkins D.M."/>
            <person name="Durkin A.S."/>
            <person name="Brinkac L.M."/>
            <person name="Haft D.H."/>
            <person name="Selengut J.D."/>
            <person name="Sanka R."/>
            <person name="DePew J."/>
            <person name="Purushe J."/>
            <person name="Hospenthal D.R."/>
            <person name="Murray C.K."/>
            <person name="Pimentel G."/>
            <person name="Wasfy M."/>
            <person name="Vinetz J.M."/>
            <person name="Sutton G.G."/>
            <person name="Nierman W.C."/>
            <person name="Fouts D.E."/>
        </authorList>
    </citation>
    <scope>NUCLEOTIDE SEQUENCE [LARGE SCALE GENOMIC DNA]</scope>
    <source>
        <strain evidence="1 2">2006001855</strain>
    </source>
</reference>
<accession>M6FKI7</accession>